<feature type="transmembrane region" description="Helical" evidence="1">
    <location>
        <begin position="37"/>
        <end position="63"/>
    </location>
</feature>
<dbReference type="EMBL" id="FOLO01000050">
    <property type="protein sequence ID" value="SFD34357.1"/>
    <property type="molecule type" value="Genomic_DNA"/>
</dbReference>
<evidence type="ECO:0000256" key="1">
    <source>
        <dbReference type="SAM" id="Phobius"/>
    </source>
</evidence>
<dbReference type="OrthoDB" id="7065365at2"/>
<keyword evidence="1" id="KW-0812">Transmembrane</keyword>
<feature type="domain" description="Inner membrane protein YgaP-like transmembrane" evidence="2">
    <location>
        <begin position="5"/>
        <end position="65"/>
    </location>
</feature>
<dbReference type="Pfam" id="PF11127">
    <property type="entry name" value="YgaP-like_TM"/>
    <property type="match status" value="1"/>
</dbReference>
<protein>
    <recommendedName>
        <fullName evidence="2">Inner membrane protein YgaP-like transmembrane domain-containing protein</fullName>
    </recommendedName>
</protein>
<keyword evidence="1" id="KW-1133">Transmembrane helix</keyword>
<dbReference type="RefSeq" id="WP_091989462.1">
    <property type="nucleotide sequence ID" value="NZ_FOLO01000050.1"/>
</dbReference>
<proteinExistence type="predicted"/>
<evidence type="ECO:0000313" key="3">
    <source>
        <dbReference type="EMBL" id="SFD34357.1"/>
    </source>
</evidence>
<gene>
    <name evidence="3" type="ORF">SAMN02745724_04255</name>
</gene>
<dbReference type="InterPro" id="IPR021309">
    <property type="entry name" value="YgaP-like_TM"/>
</dbReference>
<dbReference type="Proteomes" id="UP000198862">
    <property type="component" value="Unassembled WGS sequence"/>
</dbReference>
<sequence length="68" mass="7343">MLYVKNLPTWKRIIRVVAGLAMVTCGAHYGLQGLPLGYLIGGVGIITALTGFIGFCPMCSFAVRKQKK</sequence>
<reference evidence="3 4" key="1">
    <citation type="submission" date="2016-10" db="EMBL/GenBank/DDBJ databases">
        <authorList>
            <person name="de Groot N.N."/>
        </authorList>
    </citation>
    <scope>NUCLEOTIDE SEQUENCE [LARGE SCALE GENOMIC DNA]</scope>
    <source>
        <strain evidence="3 4">DSM 6059</strain>
    </source>
</reference>
<keyword evidence="1" id="KW-0472">Membrane</keyword>
<evidence type="ECO:0000259" key="2">
    <source>
        <dbReference type="Pfam" id="PF11127"/>
    </source>
</evidence>
<accession>A0A1I1RJZ7</accession>
<keyword evidence="4" id="KW-1185">Reference proteome</keyword>
<evidence type="ECO:0000313" key="4">
    <source>
        <dbReference type="Proteomes" id="UP000198862"/>
    </source>
</evidence>
<dbReference type="STRING" id="1123010.SAMN02745724_04255"/>
<organism evidence="3 4">
    <name type="scientific">Pseudoalteromonas denitrificans DSM 6059</name>
    <dbReference type="NCBI Taxonomy" id="1123010"/>
    <lineage>
        <taxon>Bacteria</taxon>
        <taxon>Pseudomonadati</taxon>
        <taxon>Pseudomonadota</taxon>
        <taxon>Gammaproteobacteria</taxon>
        <taxon>Alteromonadales</taxon>
        <taxon>Pseudoalteromonadaceae</taxon>
        <taxon>Pseudoalteromonas</taxon>
    </lineage>
</organism>
<feature type="transmembrane region" description="Helical" evidence="1">
    <location>
        <begin position="12"/>
        <end position="31"/>
    </location>
</feature>
<name>A0A1I1RJZ7_9GAMM</name>
<dbReference type="AlphaFoldDB" id="A0A1I1RJZ7"/>